<proteinExistence type="inferred from homology"/>
<evidence type="ECO:0000259" key="3">
    <source>
        <dbReference type="Pfam" id="PF00210"/>
    </source>
</evidence>
<dbReference type="AlphaFoldDB" id="A0A7U3ZIE5"/>
<sequence>MQADIGIPEVQTEKIVDMLHKTLADEHVLLIKTRNYHWNIRSSSFMELHKFYETQYEIITHLIDETAERVTQLGEQAIGTMKEFLSITRLEEGPYHQQQEQQIRQLLHDHEELCKHLRSHVEKSEKYNDPVTTDFLTGVLAQHEKMAWMLRSFLK</sequence>
<keyword evidence="5" id="KW-1185">Reference proteome</keyword>
<dbReference type="InterPro" id="IPR012347">
    <property type="entry name" value="Ferritin-like"/>
</dbReference>
<dbReference type="GO" id="GO:0008199">
    <property type="term" value="F:ferric iron binding"/>
    <property type="evidence" value="ECO:0007669"/>
    <property type="project" value="InterPro"/>
</dbReference>
<evidence type="ECO:0000313" key="4">
    <source>
        <dbReference type="EMBL" id="AEI47780.1"/>
    </source>
</evidence>
<dbReference type="PANTHER" id="PTHR42932">
    <property type="entry name" value="GENERAL STRESS PROTEIN 20U"/>
    <property type="match status" value="1"/>
</dbReference>
<dbReference type="PRINTS" id="PR01346">
    <property type="entry name" value="HELNAPAPROT"/>
</dbReference>
<name>A0A7U3ZIE5_RUNSL</name>
<dbReference type="Pfam" id="PF00210">
    <property type="entry name" value="Ferritin"/>
    <property type="match status" value="1"/>
</dbReference>
<dbReference type="Gene3D" id="1.20.1260.10">
    <property type="match status" value="1"/>
</dbReference>
<reference evidence="4 5" key="2">
    <citation type="journal article" date="2012" name="Stand. Genomic Sci.">
        <title>Complete genome sequence of the aquatic bacterium Runella slithyformis type strain (LSU 4(T)).</title>
        <authorList>
            <person name="Copeland A."/>
            <person name="Zhang X."/>
            <person name="Misra M."/>
            <person name="Lapidus A."/>
            <person name="Nolan M."/>
            <person name="Lucas S."/>
            <person name="Deshpande S."/>
            <person name="Cheng J.F."/>
            <person name="Tapia R."/>
            <person name="Goodwin L.A."/>
            <person name="Pitluck S."/>
            <person name="Liolios K."/>
            <person name="Pagani I."/>
            <person name="Ivanova N."/>
            <person name="Mikhailova N."/>
            <person name="Pati A."/>
            <person name="Chen A."/>
            <person name="Palaniappan K."/>
            <person name="Land M."/>
            <person name="Hauser L."/>
            <person name="Pan C."/>
            <person name="Jeffries C.D."/>
            <person name="Detter J.C."/>
            <person name="Brambilla E.M."/>
            <person name="Rohde M."/>
            <person name="Djao O.D."/>
            <person name="Goker M."/>
            <person name="Sikorski J."/>
            <person name="Tindall B.J."/>
            <person name="Woyke T."/>
            <person name="Bristow J."/>
            <person name="Eisen J.A."/>
            <person name="Markowitz V."/>
            <person name="Hugenholtz P."/>
            <person name="Kyrpides N.C."/>
            <person name="Klenk H.P."/>
            <person name="Mavromatis K."/>
        </authorList>
    </citation>
    <scope>NUCLEOTIDE SEQUENCE [LARGE SCALE GENOMIC DNA]</scope>
    <source>
        <strain evidence="5">ATCC 29530 / DSM 19594 / LMG 11500 / NCIMB 11436 / LSU 4</strain>
    </source>
</reference>
<gene>
    <name evidence="4" type="ordered locus">Runsl_1353</name>
</gene>
<dbReference type="InterPro" id="IPR002177">
    <property type="entry name" value="DPS_DNA-bd"/>
</dbReference>
<dbReference type="SUPFAM" id="SSF47240">
    <property type="entry name" value="Ferritin-like"/>
    <property type="match status" value="1"/>
</dbReference>
<evidence type="ECO:0000313" key="5">
    <source>
        <dbReference type="Proteomes" id="UP000000493"/>
    </source>
</evidence>
<feature type="domain" description="Ferritin/DPS" evidence="3">
    <location>
        <begin position="17"/>
        <end position="154"/>
    </location>
</feature>
<dbReference type="PIRSF" id="PIRSF005900">
    <property type="entry name" value="Dps"/>
    <property type="match status" value="1"/>
</dbReference>
<evidence type="ECO:0000256" key="2">
    <source>
        <dbReference type="RuleBase" id="RU003875"/>
    </source>
</evidence>
<accession>A0A7U3ZIE5</accession>
<dbReference type="KEGG" id="rsi:Runsl_1353"/>
<evidence type="ECO:0000256" key="1">
    <source>
        <dbReference type="ARBA" id="ARBA00009497"/>
    </source>
</evidence>
<dbReference type="PANTHER" id="PTHR42932:SF3">
    <property type="entry name" value="DNA PROTECTION DURING STARVATION PROTEIN"/>
    <property type="match status" value="1"/>
</dbReference>
<comment type="similarity">
    <text evidence="1 2">Belongs to the Dps family.</text>
</comment>
<dbReference type="CDD" id="cd01043">
    <property type="entry name" value="DPS"/>
    <property type="match status" value="1"/>
</dbReference>
<dbReference type="Proteomes" id="UP000000493">
    <property type="component" value="Chromosome"/>
</dbReference>
<dbReference type="InterPro" id="IPR008331">
    <property type="entry name" value="Ferritin_DPS_dom"/>
</dbReference>
<organism evidence="4 5">
    <name type="scientific">Runella slithyformis (strain ATCC 29530 / DSM 19594 / LMG 11500 / NCIMB 11436 / LSU 4)</name>
    <dbReference type="NCBI Taxonomy" id="761193"/>
    <lineage>
        <taxon>Bacteria</taxon>
        <taxon>Pseudomonadati</taxon>
        <taxon>Bacteroidota</taxon>
        <taxon>Cytophagia</taxon>
        <taxon>Cytophagales</taxon>
        <taxon>Spirosomataceae</taxon>
        <taxon>Runella</taxon>
    </lineage>
</organism>
<dbReference type="EMBL" id="CP002859">
    <property type="protein sequence ID" value="AEI47780.1"/>
    <property type="molecule type" value="Genomic_DNA"/>
</dbReference>
<dbReference type="InterPro" id="IPR009078">
    <property type="entry name" value="Ferritin-like_SF"/>
</dbReference>
<dbReference type="RefSeq" id="WP_013927099.1">
    <property type="nucleotide sequence ID" value="NC_015703.1"/>
</dbReference>
<protein>
    <submittedName>
        <fullName evidence="4">Ferritin Dps family protein</fullName>
    </submittedName>
</protein>
<reference evidence="5" key="1">
    <citation type="submission" date="2011-06" db="EMBL/GenBank/DDBJ databases">
        <title>The complete genome of chromosome of Runella slithyformis DSM 19594.</title>
        <authorList>
            <consortium name="US DOE Joint Genome Institute (JGI-PGF)"/>
            <person name="Lucas S."/>
            <person name="Han J."/>
            <person name="Lapidus A."/>
            <person name="Bruce D."/>
            <person name="Goodwin L."/>
            <person name="Pitluck S."/>
            <person name="Peters L."/>
            <person name="Kyrpides N."/>
            <person name="Mavromatis K."/>
            <person name="Ivanova N."/>
            <person name="Ovchinnikova G."/>
            <person name="Zhang X."/>
            <person name="Misra M."/>
            <person name="Detter J.C."/>
            <person name="Tapia R."/>
            <person name="Han C."/>
            <person name="Land M."/>
            <person name="Hauser L."/>
            <person name="Markowitz V."/>
            <person name="Cheng J.-F."/>
            <person name="Hugenholtz P."/>
            <person name="Woyke T."/>
            <person name="Wu D."/>
            <person name="Tindall B."/>
            <person name="Faehrich R."/>
            <person name="Brambilla E."/>
            <person name="Klenk H.-P."/>
            <person name="Eisen J.A."/>
        </authorList>
    </citation>
    <scope>NUCLEOTIDE SEQUENCE [LARGE SCALE GENOMIC DNA]</scope>
    <source>
        <strain evidence="5">ATCC 29530 / DSM 19594 / LMG 11500 / NCIMB 11436 / LSU 4</strain>
    </source>
</reference>